<accession>A0A818ILB4</accession>
<dbReference type="InterPro" id="IPR009038">
    <property type="entry name" value="GOLD_dom"/>
</dbReference>
<evidence type="ECO:0000256" key="6">
    <source>
        <dbReference type="SAM" id="Phobius"/>
    </source>
</evidence>
<feature type="region of interest" description="Disordered" evidence="5">
    <location>
        <begin position="790"/>
        <end position="822"/>
    </location>
</feature>
<dbReference type="Proteomes" id="UP000663844">
    <property type="component" value="Unassembled WGS sequence"/>
</dbReference>
<dbReference type="Pfam" id="PF07690">
    <property type="entry name" value="MFS_1"/>
    <property type="match status" value="1"/>
</dbReference>
<keyword evidence="3 6" id="KW-1133">Transmembrane helix</keyword>
<feature type="domain" description="Major facilitator superfamily (MFS) profile" evidence="8">
    <location>
        <begin position="310"/>
        <end position="737"/>
    </location>
</feature>
<feature type="transmembrane region" description="Helical" evidence="6">
    <location>
        <begin position="714"/>
        <end position="733"/>
    </location>
</feature>
<feature type="transmembrane region" description="Helical" evidence="6">
    <location>
        <begin position="475"/>
        <end position="494"/>
    </location>
</feature>
<dbReference type="SUPFAM" id="SSF103473">
    <property type="entry name" value="MFS general substrate transporter"/>
    <property type="match status" value="1"/>
</dbReference>
<dbReference type="GO" id="GO:0022857">
    <property type="term" value="F:transmembrane transporter activity"/>
    <property type="evidence" value="ECO:0007669"/>
    <property type="project" value="InterPro"/>
</dbReference>
<feature type="transmembrane region" description="Helical" evidence="6">
    <location>
        <begin position="344"/>
        <end position="367"/>
    </location>
</feature>
<dbReference type="PROSITE" id="PS50850">
    <property type="entry name" value="MFS"/>
    <property type="match status" value="1"/>
</dbReference>
<name>A0A818ILB4_9BILA</name>
<feature type="transmembrane region" description="Helical" evidence="6">
    <location>
        <begin position="307"/>
        <end position="332"/>
    </location>
</feature>
<reference evidence="10" key="1">
    <citation type="submission" date="2021-02" db="EMBL/GenBank/DDBJ databases">
        <authorList>
            <person name="Nowell W R."/>
        </authorList>
    </citation>
    <scope>NUCLEOTIDE SEQUENCE</scope>
</reference>
<feature type="transmembrane region" description="Helical" evidence="6">
    <location>
        <begin position="180"/>
        <end position="200"/>
    </location>
</feature>
<dbReference type="InterPro" id="IPR011701">
    <property type="entry name" value="MFS"/>
</dbReference>
<dbReference type="AlphaFoldDB" id="A0A818ILB4"/>
<keyword evidence="7" id="KW-0732">Signal</keyword>
<feature type="compositionally biased region" description="Polar residues" evidence="5">
    <location>
        <begin position="805"/>
        <end position="822"/>
    </location>
</feature>
<dbReference type="InterPro" id="IPR020846">
    <property type="entry name" value="MFS_dom"/>
</dbReference>
<comment type="caution">
    <text evidence="10">The sequence shown here is derived from an EMBL/GenBank/DDBJ whole genome shotgun (WGS) entry which is preliminary data.</text>
</comment>
<dbReference type="InterPro" id="IPR051068">
    <property type="entry name" value="MFS_Domain-Containing_Protein"/>
</dbReference>
<dbReference type="GO" id="GO:0016020">
    <property type="term" value="C:membrane"/>
    <property type="evidence" value="ECO:0007669"/>
    <property type="project" value="UniProtKB-SubCell"/>
</dbReference>
<evidence type="ECO:0000256" key="5">
    <source>
        <dbReference type="SAM" id="MobiDB-lite"/>
    </source>
</evidence>
<organism evidence="10 11">
    <name type="scientific">Adineta steineri</name>
    <dbReference type="NCBI Taxonomy" id="433720"/>
    <lineage>
        <taxon>Eukaryota</taxon>
        <taxon>Metazoa</taxon>
        <taxon>Spiralia</taxon>
        <taxon>Gnathifera</taxon>
        <taxon>Rotifera</taxon>
        <taxon>Eurotatoria</taxon>
        <taxon>Bdelloidea</taxon>
        <taxon>Adinetida</taxon>
        <taxon>Adinetidae</taxon>
        <taxon>Adineta</taxon>
    </lineage>
</organism>
<comment type="subcellular location">
    <subcellularLocation>
        <location evidence="1">Membrane</location>
        <topology evidence="1">Multi-pass membrane protein</topology>
    </subcellularLocation>
</comment>
<dbReference type="InterPro" id="IPR036259">
    <property type="entry name" value="MFS_trans_sf"/>
</dbReference>
<dbReference type="InterPro" id="IPR036598">
    <property type="entry name" value="GOLD_dom_sf"/>
</dbReference>
<dbReference type="PANTHER" id="PTHR23510">
    <property type="entry name" value="INNER MEMBRANE TRANSPORT PROTEIN YAJR"/>
    <property type="match status" value="1"/>
</dbReference>
<sequence>MLGLSLPTFLISIIFLLKQIGASELTFELPDNAKECFHEKLKVGSKFTLEYQVVTGGNYDVDLELKSPSEKILYKETKKQYDQIEKTVEEDGVYVFCFSNEFSTITHKVIYIDWKVDGDPEHEISGPGPKVAAGALTMIESNVARIHENLEQAVDYQTHHRLREATGRARAEDLHERVQIWSLGQFILIVIVAIGTVLLLRSFFTDRRTGSNFNPNKPTMHGSLIDSHHRSSLNGNRLGTLSSSEHMLADDEQINKSSNDIHSLTPSDSIPVRRSITSLHNIDENEPTNIIIPSTDFFRWTRGHRRVMLTFCTICLFAFMTGIEYAVILPTVFDYVKTMASDNIYVGLTLSCYSISGSIVGMIMGIISDMTGRVKFLIIICSVFEVAGNILYCIGKDIRRVLLGRLIAGVGMGAVPSILADIAHRTTENDRTKAISIILGCRQLGLLIGPCFTLLISLMNFNIGPVHVYNLNGPGFLMATIWLILIVVCWFCFYDRTTNPISSSLSNGIHSIIKSDRTSEQEKQKVSFKTYRDQYIRIEIFVLFLTTFITYFNQTALETIVTSFAETNFKWKTVHTSILFAVGGLEIIFVYIALVKIISKRFEDRNILIFGLISLTFACMIGTFFTWASHSLHWFGHPNPTVVNKPLLTLFILFVIFDLLSLPFIAVTSVSILTKLTIKELQGFSQGIQRLIMGIGTIVGPLFASSLLQRLHIMMTVMLILTILTLIAICIVIKRLRPLSKNLPSNDIENIHNNNHNLSSKNDNNEIDSTMIVSSKNSYVTLIQHDDDLSNKHFKSKSPKKHLSNHNSNGEIQNQSFNSHKQ</sequence>
<feature type="transmembrane region" description="Helical" evidence="6">
    <location>
        <begin position="535"/>
        <end position="554"/>
    </location>
</feature>
<protein>
    <submittedName>
        <fullName evidence="10">Uncharacterized protein</fullName>
    </submittedName>
</protein>
<keyword evidence="2 6" id="KW-0812">Transmembrane</keyword>
<feature type="transmembrane region" description="Helical" evidence="6">
    <location>
        <begin position="401"/>
        <end position="423"/>
    </location>
</feature>
<feature type="transmembrane region" description="Helical" evidence="6">
    <location>
        <begin position="647"/>
        <end position="670"/>
    </location>
</feature>
<feature type="chain" id="PRO_5032866045" evidence="7">
    <location>
        <begin position="23"/>
        <end position="822"/>
    </location>
</feature>
<proteinExistence type="predicted"/>
<evidence type="ECO:0000256" key="7">
    <source>
        <dbReference type="SAM" id="SignalP"/>
    </source>
</evidence>
<evidence type="ECO:0000256" key="1">
    <source>
        <dbReference type="ARBA" id="ARBA00004141"/>
    </source>
</evidence>
<keyword evidence="4 6" id="KW-0472">Membrane</keyword>
<feature type="transmembrane region" description="Helical" evidence="6">
    <location>
        <begin position="691"/>
        <end position="708"/>
    </location>
</feature>
<gene>
    <name evidence="10" type="ORF">OXD698_LOCUS2545</name>
</gene>
<dbReference type="SMART" id="SM01190">
    <property type="entry name" value="EMP24_GP25L"/>
    <property type="match status" value="1"/>
</dbReference>
<evidence type="ECO:0000259" key="9">
    <source>
        <dbReference type="PROSITE" id="PS50866"/>
    </source>
</evidence>
<feature type="compositionally biased region" description="Basic residues" evidence="5">
    <location>
        <begin position="792"/>
        <end position="804"/>
    </location>
</feature>
<dbReference type="PROSITE" id="PS50866">
    <property type="entry name" value="GOLD"/>
    <property type="match status" value="1"/>
</dbReference>
<feature type="transmembrane region" description="Helical" evidence="6">
    <location>
        <begin position="444"/>
        <end position="463"/>
    </location>
</feature>
<evidence type="ECO:0000256" key="3">
    <source>
        <dbReference type="ARBA" id="ARBA00022989"/>
    </source>
</evidence>
<evidence type="ECO:0000259" key="8">
    <source>
        <dbReference type="PROSITE" id="PS50850"/>
    </source>
</evidence>
<dbReference type="Pfam" id="PF01105">
    <property type="entry name" value="EMP24_GP25L"/>
    <property type="match status" value="1"/>
</dbReference>
<feature type="transmembrane region" description="Helical" evidence="6">
    <location>
        <begin position="574"/>
        <end position="595"/>
    </location>
</feature>
<evidence type="ECO:0000256" key="2">
    <source>
        <dbReference type="ARBA" id="ARBA00022692"/>
    </source>
</evidence>
<feature type="domain" description="GOLD" evidence="9">
    <location>
        <begin position="34"/>
        <end position="116"/>
    </location>
</feature>
<feature type="transmembrane region" description="Helical" evidence="6">
    <location>
        <begin position="607"/>
        <end position="627"/>
    </location>
</feature>
<dbReference type="PANTHER" id="PTHR23510:SF16">
    <property type="entry name" value="MAJOR FACILITATOR SUPERFAMILY (MFS) PROFILE DOMAIN-CONTAINING PROTEIN"/>
    <property type="match status" value="1"/>
</dbReference>
<evidence type="ECO:0000256" key="4">
    <source>
        <dbReference type="ARBA" id="ARBA00023136"/>
    </source>
</evidence>
<dbReference type="EMBL" id="CAJOAZ010000084">
    <property type="protein sequence ID" value="CAF3523279.1"/>
    <property type="molecule type" value="Genomic_DNA"/>
</dbReference>
<evidence type="ECO:0000313" key="10">
    <source>
        <dbReference type="EMBL" id="CAF3523279.1"/>
    </source>
</evidence>
<dbReference type="Gene3D" id="1.20.1250.20">
    <property type="entry name" value="MFS general substrate transporter like domains"/>
    <property type="match status" value="1"/>
</dbReference>
<evidence type="ECO:0000313" key="11">
    <source>
        <dbReference type="Proteomes" id="UP000663844"/>
    </source>
</evidence>
<feature type="signal peptide" evidence="7">
    <location>
        <begin position="1"/>
        <end position="22"/>
    </location>
</feature>
<dbReference type="SUPFAM" id="SSF101576">
    <property type="entry name" value="Supernatant protein factor (SPF), C-terminal domain"/>
    <property type="match status" value="1"/>
</dbReference>
<feature type="transmembrane region" description="Helical" evidence="6">
    <location>
        <begin position="374"/>
        <end position="395"/>
    </location>
</feature>